<evidence type="ECO:0000313" key="2">
    <source>
        <dbReference type="Proteomes" id="UP000265520"/>
    </source>
</evidence>
<reference evidence="1 2" key="1">
    <citation type="journal article" date="2018" name="Front. Plant Sci.">
        <title>Red Clover (Trifolium pratense) and Zigzag Clover (T. medium) - A Picture of Genomic Similarities and Differences.</title>
        <authorList>
            <person name="Dluhosova J."/>
            <person name="Istvanek J."/>
            <person name="Nedelnik J."/>
            <person name="Repkova J."/>
        </authorList>
    </citation>
    <scope>NUCLEOTIDE SEQUENCE [LARGE SCALE GENOMIC DNA]</scope>
    <source>
        <strain evidence="2">cv. 10/8</strain>
        <tissue evidence="1">Leaf</tissue>
    </source>
</reference>
<proteinExistence type="predicted"/>
<evidence type="ECO:0000313" key="1">
    <source>
        <dbReference type="EMBL" id="MCI88957.1"/>
    </source>
</evidence>
<dbReference type="Proteomes" id="UP000265520">
    <property type="component" value="Unassembled WGS sequence"/>
</dbReference>
<protein>
    <submittedName>
        <fullName evidence="1">Uncharacterized protein</fullName>
    </submittedName>
</protein>
<comment type="caution">
    <text evidence="1">The sequence shown here is derived from an EMBL/GenBank/DDBJ whole genome shotgun (WGS) entry which is preliminary data.</text>
</comment>
<organism evidence="1 2">
    <name type="scientific">Trifolium medium</name>
    <dbReference type="NCBI Taxonomy" id="97028"/>
    <lineage>
        <taxon>Eukaryota</taxon>
        <taxon>Viridiplantae</taxon>
        <taxon>Streptophyta</taxon>
        <taxon>Embryophyta</taxon>
        <taxon>Tracheophyta</taxon>
        <taxon>Spermatophyta</taxon>
        <taxon>Magnoliopsida</taxon>
        <taxon>eudicotyledons</taxon>
        <taxon>Gunneridae</taxon>
        <taxon>Pentapetalae</taxon>
        <taxon>rosids</taxon>
        <taxon>fabids</taxon>
        <taxon>Fabales</taxon>
        <taxon>Fabaceae</taxon>
        <taxon>Papilionoideae</taxon>
        <taxon>50 kb inversion clade</taxon>
        <taxon>NPAAA clade</taxon>
        <taxon>Hologalegina</taxon>
        <taxon>IRL clade</taxon>
        <taxon>Trifolieae</taxon>
        <taxon>Trifolium</taxon>
    </lineage>
</organism>
<sequence length="51" mass="5506">MDFSESGTAGGYFSKNPRTKAVGENKLQLTVGEVGHRVVLSLPFLRGPPLF</sequence>
<keyword evidence="2" id="KW-1185">Reference proteome</keyword>
<accession>A0A392VM45</accession>
<name>A0A392VM45_9FABA</name>
<dbReference type="AlphaFoldDB" id="A0A392VM45"/>
<dbReference type="EMBL" id="LXQA011206814">
    <property type="protein sequence ID" value="MCI88957.1"/>
    <property type="molecule type" value="Genomic_DNA"/>
</dbReference>